<reference evidence="2 3" key="1">
    <citation type="submission" date="2017-04" db="EMBL/GenBank/DDBJ databases">
        <authorList>
            <person name="Afonso C.L."/>
            <person name="Miller P.J."/>
            <person name="Scott M.A."/>
            <person name="Spackman E."/>
            <person name="Goraichik I."/>
            <person name="Dimitrov K.M."/>
            <person name="Suarez D.L."/>
            <person name="Swayne D.E."/>
        </authorList>
    </citation>
    <scope>NUCLEOTIDE SEQUENCE [LARGE SCALE GENOMIC DNA]</scope>
    <source>
        <strain evidence="2 3">DSM 5090</strain>
    </source>
</reference>
<dbReference type="OrthoDB" id="1914371at2"/>
<dbReference type="GO" id="GO:0004853">
    <property type="term" value="F:uroporphyrinogen decarboxylase activity"/>
    <property type="evidence" value="ECO:0007669"/>
    <property type="project" value="InterPro"/>
</dbReference>
<gene>
    <name evidence="2" type="ORF">SAMN04488500_109174</name>
</gene>
<dbReference type="AlphaFoldDB" id="A0A1W2C6Z7"/>
<dbReference type="Gene3D" id="3.20.20.210">
    <property type="match status" value="1"/>
</dbReference>
<feature type="domain" description="Uroporphyrinogen decarboxylase (URO-D)" evidence="1">
    <location>
        <begin position="174"/>
        <end position="365"/>
    </location>
</feature>
<dbReference type="InterPro" id="IPR000257">
    <property type="entry name" value="Uroporphyrinogen_deCOase"/>
</dbReference>
<dbReference type="RefSeq" id="WP_084576069.1">
    <property type="nucleotide sequence ID" value="NZ_CP155572.1"/>
</dbReference>
<accession>A0A1W2C6Z7</accession>
<name>A0A1W2C6Z7_9FIRM</name>
<dbReference type="STRING" id="112901.SAMN04488500_109174"/>
<dbReference type="GO" id="GO:0006779">
    <property type="term" value="P:porphyrin-containing compound biosynthetic process"/>
    <property type="evidence" value="ECO:0007669"/>
    <property type="project" value="InterPro"/>
</dbReference>
<organism evidence="2 3">
    <name type="scientific">Sporomusa malonica</name>
    <dbReference type="NCBI Taxonomy" id="112901"/>
    <lineage>
        <taxon>Bacteria</taxon>
        <taxon>Bacillati</taxon>
        <taxon>Bacillota</taxon>
        <taxon>Negativicutes</taxon>
        <taxon>Selenomonadales</taxon>
        <taxon>Sporomusaceae</taxon>
        <taxon>Sporomusa</taxon>
    </lineage>
</organism>
<dbReference type="InterPro" id="IPR052024">
    <property type="entry name" value="Methanogen_methyltrans"/>
</dbReference>
<dbReference type="EMBL" id="FWXI01000009">
    <property type="protein sequence ID" value="SMC80652.1"/>
    <property type="molecule type" value="Genomic_DNA"/>
</dbReference>
<dbReference type="PANTHER" id="PTHR47099">
    <property type="entry name" value="METHYLCOBAMIDE:COM METHYLTRANSFERASE MTBA"/>
    <property type="match status" value="1"/>
</dbReference>
<evidence type="ECO:0000313" key="3">
    <source>
        <dbReference type="Proteomes" id="UP000192738"/>
    </source>
</evidence>
<protein>
    <submittedName>
        <fullName evidence="2">Uroporphyrinogen decarboxylase (URO-D)</fullName>
    </submittedName>
</protein>
<sequence>MKTNQELLNERIARVHKAIALEKPDRTPVVIQTDGFCANHLGVKMSDFCADLSYSNQVMLDSAKKLGDFEGFDAAFVAGPIFPLIFLTKVRLPGKELPDDSLWQLDEREVMTIEDYDTILNKGWSGFMRDFIINRLGVDFDGLMEQLSKTPQMVKNFEGAGYMIYSPIVATSVTELLGGGRSLPKFVKDLYKIPDKVEAVLDVIQKESLDILRQQMRATKSSIVFISPARGASEFFAPKLWERFVWKYLKEAADVILEEGAIVNIHIDSNWERDLKFFTAFPKGRCVFETDGATDIYKIRDVLGGRMCIKGDVPAAKLSLGTPDEIYNYSSQLIKDMGPGFILSTGCSVPSNAKVENVKAMIAAATGK</sequence>
<dbReference type="Pfam" id="PF01208">
    <property type="entry name" value="URO-D"/>
    <property type="match status" value="1"/>
</dbReference>
<evidence type="ECO:0000313" key="2">
    <source>
        <dbReference type="EMBL" id="SMC80652.1"/>
    </source>
</evidence>
<dbReference type="SUPFAM" id="SSF51726">
    <property type="entry name" value="UROD/MetE-like"/>
    <property type="match status" value="1"/>
</dbReference>
<proteinExistence type="predicted"/>
<dbReference type="InterPro" id="IPR038071">
    <property type="entry name" value="UROD/MetE-like_sf"/>
</dbReference>
<dbReference type="PANTHER" id="PTHR47099:SF1">
    <property type="entry name" value="METHYLCOBAMIDE:COM METHYLTRANSFERASE MTBA"/>
    <property type="match status" value="1"/>
</dbReference>
<dbReference type="Proteomes" id="UP000192738">
    <property type="component" value="Unassembled WGS sequence"/>
</dbReference>
<keyword evidence="3" id="KW-1185">Reference proteome</keyword>
<evidence type="ECO:0000259" key="1">
    <source>
        <dbReference type="Pfam" id="PF01208"/>
    </source>
</evidence>